<reference evidence="7" key="1">
    <citation type="submission" date="2019-11" db="EMBL/GenBank/DDBJ databases">
        <title>Lipid analysis of CO2-rich subsurface aquifers suggests an autotrophy-based deep biosphere with lysolipids enriched in CPR bacteria.</title>
        <authorList>
            <person name="Probst A.J."/>
            <person name="Elling F.J."/>
            <person name="Castelle C.J."/>
            <person name="Zhu Q."/>
            <person name="Elvert M."/>
            <person name="Birarda G."/>
            <person name="Holman H.-Y."/>
            <person name="Lane K.R."/>
            <person name="Ladd B."/>
            <person name="Ryan M.C."/>
            <person name="Woyke T."/>
            <person name="Hinrichs K.-U."/>
            <person name="Banfield J.F."/>
        </authorList>
    </citation>
    <scope>NUCLEOTIDE SEQUENCE</scope>
    <source>
        <strain evidence="6">CG_2015-01_33_1645</strain>
        <strain evidence="7">CG_2015-04_33_537</strain>
    </source>
</reference>
<dbReference type="EC" id="2.7.7.6" evidence="5"/>
<dbReference type="HAMAP" id="MF_00250">
    <property type="entry name" value="RNApol_arch_Rpo10"/>
    <property type="match status" value="1"/>
</dbReference>
<dbReference type="FunFam" id="1.10.10.60:FF:000024">
    <property type="entry name" value="DNA-directed RNA polymerases I, II, and III subunit"/>
    <property type="match status" value="1"/>
</dbReference>
<dbReference type="GO" id="GO:0000428">
    <property type="term" value="C:DNA-directed RNA polymerase complex"/>
    <property type="evidence" value="ECO:0007669"/>
    <property type="project" value="UniProtKB-KW"/>
</dbReference>
<dbReference type="Proteomes" id="UP000738826">
    <property type="component" value="Unassembled WGS sequence"/>
</dbReference>
<dbReference type="EMBL" id="JAACQH010000049">
    <property type="protein sequence ID" value="NCS91350.1"/>
    <property type="molecule type" value="Genomic_DNA"/>
</dbReference>
<comment type="subunit">
    <text evidence="5">Part of the RNA polymerase complex.</text>
</comment>
<gene>
    <name evidence="5" type="primary">rpo10</name>
    <name evidence="5" type="synonym">rpoN</name>
    <name evidence="7" type="ORF">GW779_02870</name>
    <name evidence="6" type="ORF">GW910_00035</name>
</gene>
<evidence type="ECO:0000313" key="7">
    <source>
        <dbReference type="EMBL" id="NCS91350.1"/>
    </source>
</evidence>
<dbReference type="InterPro" id="IPR000268">
    <property type="entry name" value="RPABC5/Rpb10"/>
</dbReference>
<protein>
    <recommendedName>
        <fullName evidence="5">DNA-directed RNA polymerase subunit Rpo10</fullName>
        <ecNumber evidence="5">2.7.7.6</ecNumber>
    </recommendedName>
    <alternativeName>
        <fullName evidence="5">DNA-directed RNA polymerase subunit N</fullName>
    </alternativeName>
</protein>
<dbReference type="GO" id="GO:0003677">
    <property type="term" value="F:DNA binding"/>
    <property type="evidence" value="ECO:0007669"/>
    <property type="project" value="InterPro"/>
</dbReference>
<keyword evidence="5" id="KW-0963">Cytoplasm</keyword>
<comment type="function">
    <text evidence="5">DNA-dependent RNA polymerase (RNAP) catalyzes the transcription of DNA into RNA using the four ribonucleoside triphosphates as substrates.</text>
</comment>
<evidence type="ECO:0000313" key="8">
    <source>
        <dbReference type="Proteomes" id="UP000738826"/>
    </source>
</evidence>
<comment type="catalytic activity">
    <reaction evidence="5">
        <text>RNA(n) + a ribonucleoside 5'-triphosphate = RNA(n+1) + diphosphate</text>
        <dbReference type="Rhea" id="RHEA:21248"/>
        <dbReference type="Rhea" id="RHEA-COMP:14527"/>
        <dbReference type="Rhea" id="RHEA-COMP:17342"/>
        <dbReference type="ChEBI" id="CHEBI:33019"/>
        <dbReference type="ChEBI" id="CHEBI:61557"/>
        <dbReference type="ChEBI" id="CHEBI:140395"/>
        <dbReference type="EC" id="2.7.7.6"/>
    </reaction>
</comment>
<evidence type="ECO:0000256" key="3">
    <source>
        <dbReference type="ARBA" id="ARBA00022833"/>
    </source>
</evidence>
<keyword evidence="4 5" id="KW-0804">Transcription</keyword>
<dbReference type="Pfam" id="PF01194">
    <property type="entry name" value="RNA_pol_N"/>
    <property type="match status" value="1"/>
</dbReference>
<evidence type="ECO:0000256" key="4">
    <source>
        <dbReference type="ARBA" id="ARBA00023163"/>
    </source>
</evidence>
<keyword evidence="5 7" id="KW-0808">Transferase</keyword>
<dbReference type="EMBL" id="JAACVF010000001">
    <property type="protein sequence ID" value="NCN64462.1"/>
    <property type="molecule type" value="Genomic_DNA"/>
</dbReference>
<dbReference type="GO" id="GO:0006351">
    <property type="term" value="P:DNA-templated transcription"/>
    <property type="evidence" value="ECO:0007669"/>
    <property type="project" value="UniProtKB-UniRule"/>
</dbReference>
<dbReference type="InterPro" id="IPR020789">
    <property type="entry name" value="RNA_pol_suN_Zn-BS"/>
</dbReference>
<comment type="similarity">
    <text evidence="5">Belongs to the archaeal Rpo10/eukaryotic RPB10 RNA polymerase subunit family.</text>
</comment>
<evidence type="ECO:0000256" key="2">
    <source>
        <dbReference type="ARBA" id="ARBA00022723"/>
    </source>
</evidence>
<dbReference type="GO" id="GO:0003899">
    <property type="term" value="F:DNA-directed RNA polymerase activity"/>
    <property type="evidence" value="ECO:0007669"/>
    <property type="project" value="UniProtKB-UniRule"/>
</dbReference>
<dbReference type="NCBIfam" id="NF003089">
    <property type="entry name" value="PRK04016.1"/>
    <property type="match status" value="1"/>
</dbReference>
<dbReference type="InterPro" id="IPR023580">
    <property type="entry name" value="RNA_pol_su_RPB10"/>
</dbReference>
<comment type="caution">
    <text evidence="7">The sequence shown here is derived from an EMBL/GenBank/DDBJ whole genome shotgun (WGS) entry which is preliminary data.</text>
</comment>
<comment type="subcellular location">
    <subcellularLocation>
        <location evidence="5">Cytoplasm</location>
    </subcellularLocation>
</comment>
<feature type="binding site" evidence="5">
    <location>
        <position position="44"/>
    </location>
    <ligand>
        <name>Zn(2+)</name>
        <dbReference type="ChEBI" id="CHEBI:29105"/>
    </ligand>
</feature>
<evidence type="ECO:0000313" key="6">
    <source>
        <dbReference type="EMBL" id="NCN64462.1"/>
    </source>
</evidence>
<organism evidence="7 8">
    <name type="scientific">Candidatus Altarchaeum hamiconexum</name>
    <dbReference type="NCBI Taxonomy" id="1803513"/>
    <lineage>
        <taxon>Archaea</taxon>
        <taxon>Candidatus Altarchaeota</taxon>
        <taxon>Candidatus Altiarchaeia</taxon>
        <taxon>Candidatus Altarchaeales</taxon>
        <taxon>Candidatus Altarchaeaceae</taxon>
        <taxon>Candidatus Altarchaeum</taxon>
    </lineage>
</organism>
<dbReference type="GO" id="GO:0005737">
    <property type="term" value="C:cytoplasm"/>
    <property type="evidence" value="ECO:0007669"/>
    <property type="project" value="UniProtKB-SubCell"/>
</dbReference>
<name>A0A8J7Z3J6_9ARCH</name>
<sequence length="67" mass="7841">MIIPIRCFTCGKPVAQDWEKYNEIVNNGKSPKDALDELGYNRACCRRMFLSNVELIDRIAKFKNFKK</sequence>
<accession>A0A8J7Z3J6</accession>
<dbReference type="PANTHER" id="PTHR23431:SF3">
    <property type="entry name" value="DNA-DIRECTED RNA POLYMERASES I, II, AND III SUBUNIT RPABC5"/>
    <property type="match status" value="1"/>
</dbReference>
<dbReference type="AlphaFoldDB" id="A0A8J7Z3J6"/>
<comment type="cofactor">
    <cofactor evidence="5">
        <name>Zn(2+)</name>
        <dbReference type="ChEBI" id="CHEBI:29105"/>
    </cofactor>
    <text evidence="5">Binds 1 zinc ion.</text>
</comment>
<keyword evidence="5 7" id="KW-0548">Nucleotidyltransferase</keyword>
<keyword evidence="1 5" id="KW-0240">DNA-directed RNA polymerase</keyword>
<evidence type="ECO:0000256" key="1">
    <source>
        <dbReference type="ARBA" id="ARBA00022478"/>
    </source>
</evidence>
<feature type="binding site" evidence="5">
    <location>
        <position position="7"/>
    </location>
    <ligand>
        <name>Zn(2+)</name>
        <dbReference type="ChEBI" id="CHEBI:29105"/>
    </ligand>
</feature>
<feature type="binding site" evidence="5">
    <location>
        <position position="10"/>
    </location>
    <ligand>
        <name>Zn(2+)</name>
        <dbReference type="ChEBI" id="CHEBI:29105"/>
    </ligand>
</feature>
<dbReference type="PIRSF" id="PIRSF005653">
    <property type="entry name" value="RNA_pol_N/8_sub"/>
    <property type="match status" value="1"/>
</dbReference>
<evidence type="ECO:0000256" key="5">
    <source>
        <dbReference type="HAMAP-Rule" id="MF_00250"/>
    </source>
</evidence>
<dbReference type="Gene3D" id="1.10.10.60">
    <property type="entry name" value="Homeodomain-like"/>
    <property type="match status" value="1"/>
</dbReference>
<proteinExistence type="inferred from homology"/>
<feature type="binding site" evidence="5">
    <location>
        <position position="45"/>
    </location>
    <ligand>
        <name>Zn(2+)</name>
        <dbReference type="ChEBI" id="CHEBI:29105"/>
    </ligand>
</feature>
<keyword evidence="2 5" id="KW-0479">Metal-binding</keyword>
<dbReference type="Proteomes" id="UP000768163">
    <property type="component" value="Unassembled WGS sequence"/>
</dbReference>
<dbReference type="SUPFAM" id="SSF46924">
    <property type="entry name" value="RNA polymerase subunit RPB10"/>
    <property type="match status" value="1"/>
</dbReference>
<dbReference type="PROSITE" id="PS01112">
    <property type="entry name" value="RNA_POL_N_8KD"/>
    <property type="match status" value="1"/>
</dbReference>
<keyword evidence="3 5" id="KW-0862">Zinc</keyword>
<dbReference type="GO" id="GO:0008270">
    <property type="term" value="F:zinc ion binding"/>
    <property type="evidence" value="ECO:0007669"/>
    <property type="project" value="UniProtKB-UniRule"/>
</dbReference>
<dbReference type="PANTHER" id="PTHR23431">
    <property type="entry name" value="DNA-DIRECTED RNA POLYMERASES I, II, AND III SUBUNIT RPABC5 FAMILY MEMBER"/>
    <property type="match status" value="1"/>
</dbReference>